<dbReference type="OrthoDB" id="2353056at2"/>
<evidence type="ECO:0008006" key="3">
    <source>
        <dbReference type="Google" id="ProtNLM"/>
    </source>
</evidence>
<gene>
    <name evidence="1" type="ORF">EDD68_10468</name>
</gene>
<evidence type="ECO:0000313" key="1">
    <source>
        <dbReference type="EMBL" id="TCT25001.1"/>
    </source>
</evidence>
<proteinExistence type="predicted"/>
<dbReference type="Proteomes" id="UP000294650">
    <property type="component" value="Unassembled WGS sequence"/>
</dbReference>
<dbReference type="RefSeq" id="WP_132371167.1">
    <property type="nucleotide sequence ID" value="NZ_SMAN01000004.1"/>
</dbReference>
<reference evidence="1 2" key="1">
    <citation type="submission" date="2019-03" db="EMBL/GenBank/DDBJ databases">
        <title>Genomic Encyclopedia of Type Strains, Phase IV (KMG-IV): sequencing the most valuable type-strain genomes for metagenomic binning, comparative biology and taxonomic classification.</title>
        <authorList>
            <person name="Goeker M."/>
        </authorList>
    </citation>
    <scope>NUCLEOTIDE SEQUENCE [LARGE SCALE GENOMIC DNA]</scope>
    <source>
        <strain evidence="1 2">DSM 25894</strain>
    </source>
</reference>
<protein>
    <recommendedName>
        <fullName evidence="3">Cytosolic protein</fullName>
    </recommendedName>
</protein>
<dbReference type="AlphaFoldDB" id="A0A4R3N8Z5"/>
<organism evidence="1 2">
    <name type="scientific">Melghiribacillus thermohalophilus</name>
    <dbReference type="NCBI Taxonomy" id="1324956"/>
    <lineage>
        <taxon>Bacteria</taxon>
        <taxon>Bacillati</taxon>
        <taxon>Bacillota</taxon>
        <taxon>Bacilli</taxon>
        <taxon>Bacillales</taxon>
        <taxon>Bacillaceae</taxon>
        <taxon>Melghiribacillus</taxon>
    </lineage>
</organism>
<accession>A0A4R3N8Z5</accession>
<sequence>MGLKSTLIKLFGNHAETSDTPQDPALKTRYFKVNKDTAYDALYKLFQKKGYDIVAESKDHGEISANIRGKRKMFIVASVIMVQPFRTAIDLTVTVESSLPFDFGYRYRQIQNIYDELKQTLPYITD</sequence>
<keyword evidence="2" id="KW-1185">Reference proteome</keyword>
<dbReference type="EMBL" id="SMAN01000004">
    <property type="protein sequence ID" value="TCT25001.1"/>
    <property type="molecule type" value="Genomic_DNA"/>
</dbReference>
<comment type="caution">
    <text evidence="1">The sequence shown here is derived from an EMBL/GenBank/DDBJ whole genome shotgun (WGS) entry which is preliminary data.</text>
</comment>
<evidence type="ECO:0000313" key="2">
    <source>
        <dbReference type="Proteomes" id="UP000294650"/>
    </source>
</evidence>
<name>A0A4R3N8Z5_9BACI</name>